<dbReference type="Pfam" id="PF00076">
    <property type="entry name" value="RRM_1"/>
    <property type="match status" value="1"/>
</dbReference>
<dbReference type="GO" id="GO:0003723">
    <property type="term" value="F:RNA binding"/>
    <property type="evidence" value="ECO:0007669"/>
    <property type="project" value="UniProtKB-UniRule"/>
</dbReference>
<dbReference type="InterPro" id="IPR012677">
    <property type="entry name" value="Nucleotide-bd_a/b_plait_sf"/>
</dbReference>
<dbReference type="Gene3D" id="3.30.70.330">
    <property type="match status" value="1"/>
</dbReference>
<keyword evidence="1" id="KW-0694">RNA-binding</keyword>
<name>A0A1R3I9A1_9ROSI</name>
<keyword evidence="5" id="KW-1185">Reference proteome</keyword>
<dbReference type="STRING" id="93759.A0A1R3I9A1"/>
<dbReference type="SUPFAM" id="SSF54928">
    <property type="entry name" value="RNA-binding domain, RBD"/>
    <property type="match status" value="1"/>
</dbReference>
<dbReference type="PROSITE" id="PS50102">
    <property type="entry name" value="RRM"/>
    <property type="match status" value="1"/>
</dbReference>
<dbReference type="InterPro" id="IPR035979">
    <property type="entry name" value="RBD_domain_sf"/>
</dbReference>
<evidence type="ECO:0000313" key="5">
    <source>
        <dbReference type="Proteomes" id="UP000187203"/>
    </source>
</evidence>
<comment type="caution">
    <text evidence="4">The sequence shown here is derived from an EMBL/GenBank/DDBJ whole genome shotgun (WGS) entry which is preliminary data.</text>
</comment>
<proteinExistence type="predicted"/>
<evidence type="ECO:0000259" key="3">
    <source>
        <dbReference type="PROSITE" id="PS50102"/>
    </source>
</evidence>
<accession>A0A1R3I9A1</accession>
<evidence type="ECO:0000256" key="2">
    <source>
        <dbReference type="SAM" id="SignalP"/>
    </source>
</evidence>
<dbReference type="Proteomes" id="UP000187203">
    <property type="component" value="Unassembled WGS sequence"/>
</dbReference>
<dbReference type="AlphaFoldDB" id="A0A1R3I9A1"/>
<feature type="signal peptide" evidence="2">
    <location>
        <begin position="1"/>
        <end position="17"/>
    </location>
</feature>
<dbReference type="OrthoDB" id="439808at2759"/>
<evidence type="ECO:0000313" key="4">
    <source>
        <dbReference type="EMBL" id="OMO79167.1"/>
    </source>
</evidence>
<gene>
    <name evidence="4" type="ORF">COLO4_24519</name>
</gene>
<dbReference type="EMBL" id="AWUE01018629">
    <property type="protein sequence ID" value="OMO79167.1"/>
    <property type="molecule type" value="Genomic_DNA"/>
</dbReference>
<evidence type="ECO:0000256" key="1">
    <source>
        <dbReference type="PROSITE-ProRule" id="PRU00176"/>
    </source>
</evidence>
<organism evidence="4 5">
    <name type="scientific">Corchorus olitorius</name>
    <dbReference type="NCBI Taxonomy" id="93759"/>
    <lineage>
        <taxon>Eukaryota</taxon>
        <taxon>Viridiplantae</taxon>
        <taxon>Streptophyta</taxon>
        <taxon>Embryophyta</taxon>
        <taxon>Tracheophyta</taxon>
        <taxon>Spermatophyta</taxon>
        <taxon>Magnoliopsida</taxon>
        <taxon>eudicotyledons</taxon>
        <taxon>Gunneridae</taxon>
        <taxon>Pentapetalae</taxon>
        <taxon>rosids</taxon>
        <taxon>malvids</taxon>
        <taxon>Malvales</taxon>
        <taxon>Malvaceae</taxon>
        <taxon>Grewioideae</taxon>
        <taxon>Apeibeae</taxon>
        <taxon>Corchorus</taxon>
    </lineage>
</organism>
<sequence length="127" mass="13786">MFCLATLIGFCFKLLGGHPTLKSTVQQVGIANIKDLFGQHGNITDMEQKDGRSKNFAFVTNASSGEAQAAIDKVDSHFLLLLRSLLLVQEGDWGSFVEQVTFNEDDGDGELEESIAHLVSTTVSPII</sequence>
<protein>
    <recommendedName>
        <fullName evidence="3">RRM domain-containing protein</fullName>
    </recommendedName>
</protein>
<keyword evidence="2" id="KW-0732">Signal</keyword>
<dbReference type="InterPro" id="IPR000504">
    <property type="entry name" value="RRM_dom"/>
</dbReference>
<feature type="chain" id="PRO_5013000683" description="RRM domain-containing protein" evidence="2">
    <location>
        <begin position="18"/>
        <end position="127"/>
    </location>
</feature>
<reference evidence="5" key="1">
    <citation type="submission" date="2013-09" db="EMBL/GenBank/DDBJ databases">
        <title>Corchorus olitorius genome sequencing.</title>
        <authorList>
            <person name="Alam M."/>
            <person name="Haque M.S."/>
            <person name="Islam M.S."/>
            <person name="Emdad E.M."/>
            <person name="Islam M.M."/>
            <person name="Ahmed B."/>
            <person name="Halim A."/>
            <person name="Hossen Q.M.M."/>
            <person name="Hossain M.Z."/>
            <person name="Ahmed R."/>
            <person name="Khan M.M."/>
            <person name="Islam R."/>
            <person name="Rashid M.M."/>
            <person name="Khan S.A."/>
            <person name="Rahman M.S."/>
            <person name="Alam M."/>
            <person name="Yahiya A.S."/>
            <person name="Khan M.S."/>
            <person name="Azam M.S."/>
            <person name="Haque T."/>
            <person name="Lashkar M.Z.H."/>
            <person name="Akhand A.I."/>
            <person name="Morshed G."/>
            <person name="Roy S."/>
            <person name="Uddin K.S."/>
            <person name="Rabeya T."/>
            <person name="Hossain A.S."/>
            <person name="Chowdhury A."/>
            <person name="Snigdha A.R."/>
            <person name="Mortoza M.S."/>
            <person name="Matin S.A."/>
            <person name="Hoque S.M.E."/>
            <person name="Islam M.K."/>
            <person name="Roy D.K."/>
            <person name="Haider R."/>
            <person name="Moosa M.M."/>
            <person name="Elias S.M."/>
            <person name="Hasan A.M."/>
            <person name="Jahan S."/>
            <person name="Shafiuddin M."/>
            <person name="Mahmood N."/>
            <person name="Shommy N.S."/>
        </authorList>
    </citation>
    <scope>NUCLEOTIDE SEQUENCE [LARGE SCALE GENOMIC DNA]</scope>
    <source>
        <strain evidence="5">cv. O-4</strain>
    </source>
</reference>
<feature type="domain" description="RRM" evidence="3">
    <location>
        <begin position="14"/>
        <end position="85"/>
    </location>
</feature>